<dbReference type="InterPro" id="IPR027417">
    <property type="entry name" value="P-loop_NTPase"/>
</dbReference>
<dbReference type="PROSITE" id="PS51419">
    <property type="entry name" value="RAB"/>
    <property type="match status" value="1"/>
</dbReference>
<dbReference type="InterPro" id="IPR005225">
    <property type="entry name" value="Small_GTP-bd"/>
</dbReference>
<reference evidence="4" key="3">
    <citation type="submission" date="2021-02" db="UniProtKB">
        <authorList>
            <consortium name="EnsemblMetazoa"/>
        </authorList>
    </citation>
    <scope>IDENTIFICATION</scope>
    <source>
        <strain evidence="4">USDA</strain>
    </source>
</reference>
<dbReference type="EMBL" id="DS235271">
    <property type="protein sequence ID" value="EEB14249.1"/>
    <property type="molecule type" value="Genomic_DNA"/>
</dbReference>
<dbReference type="InterPro" id="IPR001806">
    <property type="entry name" value="Small_GTPase"/>
</dbReference>
<dbReference type="InParanoid" id="E0VLJ3"/>
<protein>
    <submittedName>
        <fullName evidence="3 4">GTP-binding nuclear protein RAN1, putative</fullName>
    </submittedName>
</protein>
<dbReference type="GO" id="GO:0003924">
    <property type="term" value="F:GTPase activity"/>
    <property type="evidence" value="ECO:0007669"/>
    <property type="project" value="InterPro"/>
</dbReference>
<dbReference type="NCBIfam" id="TIGR00231">
    <property type="entry name" value="small_GTP"/>
    <property type="match status" value="1"/>
</dbReference>
<dbReference type="GeneID" id="8229611"/>
<evidence type="ECO:0000256" key="2">
    <source>
        <dbReference type="ARBA" id="ARBA00022741"/>
    </source>
</evidence>
<dbReference type="KEGG" id="phu:Phum_PHUM288560"/>
<dbReference type="SMART" id="SM00173">
    <property type="entry name" value="RAS"/>
    <property type="match status" value="1"/>
</dbReference>
<comment type="similarity">
    <text evidence="1">Belongs to the small GTPase superfamily. Rab family.</text>
</comment>
<dbReference type="CTD" id="8229611"/>
<reference evidence="3" key="1">
    <citation type="submission" date="2007-04" db="EMBL/GenBank/DDBJ databases">
        <title>Annotation of Pediculus humanus corporis strain USDA.</title>
        <authorList>
            <person name="Kirkness E."/>
            <person name="Hannick L."/>
            <person name="Hass B."/>
            <person name="Bruggner R."/>
            <person name="Lawson D."/>
            <person name="Bidwell S."/>
            <person name="Joardar V."/>
            <person name="Caler E."/>
            <person name="Walenz B."/>
            <person name="Inman J."/>
            <person name="Schobel S."/>
            <person name="Galinsky K."/>
            <person name="Amedeo P."/>
            <person name="Strausberg R."/>
        </authorList>
    </citation>
    <scope>NUCLEOTIDE SEQUENCE</scope>
    <source>
        <strain evidence="3">USDA</strain>
    </source>
</reference>
<dbReference type="PANTHER" id="PTHR47978">
    <property type="match status" value="1"/>
</dbReference>
<gene>
    <name evidence="4" type="primary">8229611</name>
    <name evidence="3" type="ORF">Phum_PHUM288560</name>
</gene>
<dbReference type="SUPFAM" id="SSF52540">
    <property type="entry name" value="P-loop containing nucleoside triphosphate hydrolases"/>
    <property type="match status" value="1"/>
</dbReference>
<proteinExistence type="inferred from homology"/>
<dbReference type="EnsemblMetazoa" id="PHUM288560-RA">
    <property type="protein sequence ID" value="PHUM288560-PA"/>
    <property type="gene ID" value="PHUM288560"/>
</dbReference>
<accession>E0VLJ3</accession>
<dbReference type="VEuPathDB" id="VectorBase:PHUM288560"/>
<evidence type="ECO:0000313" key="4">
    <source>
        <dbReference type="EnsemblMetazoa" id="PHUM288560-PA"/>
    </source>
</evidence>
<dbReference type="STRING" id="121224.E0VLJ3"/>
<dbReference type="Gene3D" id="3.40.50.300">
    <property type="entry name" value="P-loop containing nucleotide triphosphate hydrolases"/>
    <property type="match status" value="1"/>
</dbReference>
<dbReference type="EMBL" id="AAZO01003349">
    <property type="status" value="NOT_ANNOTATED_CDS"/>
    <property type="molecule type" value="Genomic_DNA"/>
</dbReference>
<keyword evidence="5" id="KW-1185">Reference proteome</keyword>
<dbReference type="eggNOG" id="KOG0087">
    <property type="taxonomic scope" value="Eukaryota"/>
</dbReference>
<reference evidence="3" key="2">
    <citation type="submission" date="2007-04" db="EMBL/GenBank/DDBJ databases">
        <title>The genome of the human body louse.</title>
        <authorList>
            <consortium name="The Human Body Louse Genome Consortium"/>
            <person name="Kirkness E."/>
            <person name="Walenz B."/>
            <person name="Hass B."/>
            <person name="Bruggner R."/>
            <person name="Strausberg R."/>
        </authorList>
    </citation>
    <scope>NUCLEOTIDE SEQUENCE</scope>
    <source>
        <strain evidence="3">USDA</strain>
    </source>
</reference>
<dbReference type="SMART" id="SM00174">
    <property type="entry name" value="RHO"/>
    <property type="match status" value="1"/>
</dbReference>
<dbReference type="RefSeq" id="XP_002426987.1">
    <property type="nucleotide sequence ID" value="XM_002426942.1"/>
</dbReference>
<dbReference type="FunFam" id="3.40.50.300:FF:001656">
    <property type="entry name" value="Rab11B GTPase, putative"/>
    <property type="match status" value="1"/>
</dbReference>
<evidence type="ECO:0000313" key="5">
    <source>
        <dbReference type="Proteomes" id="UP000009046"/>
    </source>
</evidence>
<dbReference type="OMA" id="YHEAHAC"/>
<dbReference type="HOGENOM" id="CLU_041217_13_1_1"/>
<evidence type="ECO:0000256" key="1">
    <source>
        <dbReference type="ARBA" id="ARBA00006270"/>
    </source>
</evidence>
<dbReference type="PRINTS" id="PR00449">
    <property type="entry name" value="RASTRNSFRMNG"/>
</dbReference>
<dbReference type="AlphaFoldDB" id="E0VLJ3"/>
<dbReference type="SMART" id="SM00176">
    <property type="entry name" value="RAN"/>
    <property type="match status" value="1"/>
</dbReference>
<dbReference type="GO" id="GO:0005525">
    <property type="term" value="F:GTP binding"/>
    <property type="evidence" value="ECO:0007669"/>
    <property type="project" value="InterPro"/>
</dbReference>
<dbReference type="Proteomes" id="UP000009046">
    <property type="component" value="Unassembled WGS sequence"/>
</dbReference>
<name>E0VLJ3_PEDHC</name>
<sequence>MAENQKISDNVDEKNIKKRKSYVKIICLGDSAVGKSKLVERFLLDNYKPQQISTYAVQLYRYETTVNKETISVEFWDTAGQEMFQSIHPSYYHEANSCILVFDVTRKITYKNLPKWLKELRVFRPNIPVLCAANKIDANMESTQMSYAFPQKNNFPFYYVSASNGTNVVCLFKDAIEAAVNSKKDSKDITDQILEELERL</sequence>
<keyword evidence="2" id="KW-0547">Nucleotide-binding</keyword>
<dbReference type="SMART" id="SM00175">
    <property type="entry name" value="RAB"/>
    <property type="match status" value="1"/>
</dbReference>
<dbReference type="OrthoDB" id="48625at2759"/>
<dbReference type="Pfam" id="PF00071">
    <property type="entry name" value="Ras"/>
    <property type="match status" value="1"/>
</dbReference>
<organism>
    <name type="scientific">Pediculus humanus subsp. corporis</name>
    <name type="common">Body louse</name>
    <dbReference type="NCBI Taxonomy" id="121224"/>
    <lineage>
        <taxon>Eukaryota</taxon>
        <taxon>Metazoa</taxon>
        <taxon>Ecdysozoa</taxon>
        <taxon>Arthropoda</taxon>
        <taxon>Hexapoda</taxon>
        <taxon>Insecta</taxon>
        <taxon>Pterygota</taxon>
        <taxon>Neoptera</taxon>
        <taxon>Paraneoptera</taxon>
        <taxon>Psocodea</taxon>
        <taxon>Troctomorpha</taxon>
        <taxon>Phthiraptera</taxon>
        <taxon>Anoplura</taxon>
        <taxon>Pediculidae</taxon>
        <taxon>Pediculus</taxon>
    </lineage>
</organism>
<evidence type="ECO:0000313" key="3">
    <source>
        <dbReference type="EMBL" id="EEB14249.1"/>
    </source>
</evidence>